<gene>
    <name evidence="1" type="ORF">UX57_C0004G0091</name>
</gene>
<evidence type="ECO:0000313" key="1">
    <source>
        <dbReference type="EMBL" id="KKU41387.1"/>
    </source>
</evidence>
<accession>A0A0G1Q985</accession>
<dbReference type="GO" id="GO:0004427">
    <property type="term" value="F:inorganic diphosphate phosphatase activity"/>
    <property type="evidence" value="ECO:0007669"/>
    <property type="project" value="InterPro"/>
</dbReference>
<evidence type="ECO:0008006" key="3">
    <source>
        <dbReference type="Google" id="ProtNLM"/>
    </source>
</evidence>
<comment type="caution">
    <text evidence="1">The sequence shown here is derived from an EMBL/GenBank/DDBJ whole genome shotgun (WGS) entry which is preliminary data.</text>
</comment>
<evidence type="ECO:0000313" key="2">
    <source>
        <dbReference type="Proteomes" id="UP000034795"/>
    </source>
</evidence>
<dbReference type="EMBL" id="LCMS01000004">
    <property type="protein sequence ID" value="KKU41387.1"/>
    <property type="molecule type" value="Genomic_DNA"/>
</dbReference>
<dbReference type="Proteomes" id="UP000034795">
    <property type="component" value="Unassembled WGS sequence"/>
</dbReference>
<dbReference type="GO" id="GO:0006796">
    <property type="term" value="P:phosphate-containing compound metabolic process"/>
    <property type="evidence" value="ECO:0007669"/>
    <property type="project" value="InterPro"/>
</dbReference>
<organism evidence="1 2">
    <name type="scientific">Candidatus Uhrbacteria bacterium GW2011_GWE2_46_68</name>
    <dbReference type="NCBI Taxonomy" id="1618994"/>
    <lineage>
        <taxon>Bacteria</taxon>
        <taxon>Candidatus Uhriibacteriota</taxon>
    </lineage>
</organism>
<protein>
    <recommendedName>
        <fullName evidence="3">Inorganic diphosphatase</fullName>
    </recommendedName>
</protein>
<dbReference type="InterPro" id="IPR036649">
    <property type="entry name" value="Pyrophosphatase_sf"/>
</dbReference>
<reference evidence="1 2" key="1">
    <citation type="journal article" date="2015" name="Nature">
        <title>rRNA introns, odd ribosomes, and small enigmatic genomes across a large radiation of phyla.</title>
        <authorList>
            <person name="Brown C.T."/>
            <person name="Hug L.A."/>
            <person name="Thomas B.C."/>
            <person name="Sharon I."/>
            <person name="Castelle C.J."/>
            <person name="Singh A."/>
            <person name="Wilkins M.J."/>
            <person name="Williams K.H."/>
            <person name="Banfield J.F."/>
        </authorList>
    </citation>
    <scope>NUCLEOTIDE SEQUENCE [LARGE SCALE GENOMIC DNA]</scope>
</reference>
<dbReference type="GO" id="GO:0000287">
    <property type="term" value="F:magnesium ion binding"/>
    <property type="evidence" value="ECO:0007669"/>
    <property type="project" value="InterPro"/>
</dbReference>
<dbReference type="STRING" id="1618994.UX57_C0004G0091"/>
<sequence>MEESASFQLAKQFLGKEVEVLMDRPLGSLHPKYGFVYEANYGYLQGVKAPDGEDLDAYYLGVDQPIEKGKGIVRAIIHRLEDDDDKLVVFPEGVTMTDEEIEKAVAFQEQYFIHEILRDHS</sequence>
<dbReference type="AlphaFoldDB" id="A0A0G1Q985"/>
<dbReference type="SUPFAM" id="SSF50324">
    <property type="entry name" value="Inorganic pyrophosphatase"/>
    <property type="match status" value="1"/>
</dbReference>
<dbReference type="GO" id="GO:0005737">
    <property type="term" value="C:cytoplasm"/>
    <property type="evidence" value="ECO:0007669"/>
    <property type="project" value="InterPro"/>
</dbReference>
<name>A0A0G1Q985_9BACT</name>
<proteinExistence type="predicted"/>